<dbReference type="InterPro" id="IPR005828">
    <property type="entry name" value="MFS_sugar_transport-like"/>
</dbReference>
<evidence type="ECO:0000256" key="6">
    <source>
        <dbReference type="SAM" id="Phobius"/>
    </source>
</evidence>
<feature type="transmembrane region" description="Helical" evidence="6">
    <location>
        <begin position="393"/>
        <end position="414"/>
    </location>
</feature>
<gene>
    <name evidence="9 10" type="primary">LOC108557304</name>
</gene>
<feature type="compositionally biased region" description="Basic and acidic residues" evidence="5">
    <location>
        <begin position="16"/>
        <end position="34"/>
    </location>
</feature>
<dbReference type="PANTHER" id="PTHR48021:SF32">
    <property type="entry name" value="FACILITATED TREHALOSE TRANSPORTER TRET1-2 HOMOLOG-LIKE PROTEIN"/>
    <property type="match status" value="1"/>
</dbReference>
<evidence type="ECO:0000313" key="9">
    <source>
        <dbReference type="RefSeq" id="XP_017769251.1"/>
    </source>
</evidence>
<feature type="transmembrane region" description="Helical" evidence="6">
    <location>
        <begin position="498"/>
        <end position="520"/>
    </location>
</feature>
<accession>A0ABM1M3V1</accession>
<evidence type="ECO:0000313" key="10">
    <source>
        <dbReference type="RefSeq" id="XP_017769252.1"/>
    </source>
</evidence>
<feature type="transmembrane region" description="Helical" evidence="6">
    <location>
        <begin position="75"/>
        <end position="98"/>
    </location>
</feature>
<feature type="transmembrane region" description="Helical" evidence="6">
    <location>
        <begin position="367"/>
        <end position="386"/>
    </location>
</feature>
<organism evidence="8 9">
    <name type="scientific">Nicrophorus vespilloides</name>
    <name type="common">Boreal carrion beetle</name>
    <dbReference type="NCBI Taxonomy" id="110193"/>
    <lineage>
        <taxon>Eukaryota</taxon>
        <taxon>Metazoa</taxon>
        <taxon>Ecdysozoa</taxon>
        <taxon>Arthropoda</taxon>
        <taxon>Hexapoda</taxon>
        <taxon>Insecta</taxon>
        <taxon>Pterygota</taxon>
        <taxon>Neoptera</taxon>
        <taxon>Endopterygota</taxon>
        <taxon>Coleoptera</taxon>
        <taxon>Polyphaga</taxon>
        <taxon>Staphyliniformia</taxon>
        <taxon>Silphidae</taxon>
        <taxon>Nicrophorinae</taxon>
        <taxon>Nicrophorus</taxon>
    </lineage>
</organism>
<keyword evidence="4 6" id="KW-0472">Membrane</keyword>
<evidence type="ECO:0000256" key="4">
    <source>
        <dbReference type="ARBA" id="ARBA00023136"/>
    </source>
</evidence>
<feature type="compositionally biased region" description="Low complexity" evidence="5">
    <location>
        <begin position="1"/>
        <end position="15"/>
    </location>
</feature>
<dbReference type="PANTHER" id="PTHR48021">
    <property type="match status" value="1"/>
</dbReference>
<feature type="domain" description="Major facilitator superfamily (MFS) profile" evidence="7">
    <location>
        <begin position="77"/>
        <end position="524"/>
    </location>
</feature>
<dbReference type="Pfam" id="PF00083">
    <property type="entry name" value="Sugar_tr"/>
    <property type="match status" value="1"/>
</dbReference>
<protein>
    <submittedName>
        <fullName evidence="9 10">Facilitated trehalose transporter Tret1-like</fullName>
    </submittedName>
</protein>
<feature type="region of interest" description="Disordered" evidence="5">
    <location>
        <begin position="1"/>
        <end position="34"/>
    </location>
</feature>
<feature type="transmembrane region" description="Helical" evidence="6">
    <location>
        <begin position="145"/>
        <end position="162"/>
    </location>
</feature>
<dbReference type="InterPro" id="IPR036259">
    <property type="entry name" value="MFS_trans_sf"/>
</dbReference>
<sequence length="539" mass="60069">MKKEGSSSVDESASSAERENLTEVKEPPSKEGKTAAEARILVDDDLCNSNPTFSASANHSQIPYKLTWKDSIKQILACCMIHAVVIQAGINMSFSAILLPQLASDDSKIEINISEASWIASLVTISLPFGSIFVGPLMDRFGRKKIAIATTVPFVLSWLLHYGAYNVWYIYVARVIAGFSSGLSTVCLVYVSEMCHANLRAMLLSLNSVFVSFGILITCALGSYLHWKTVSLIYTVIISATFIGLWFIPESPHWLLSFKCDNLAAAKTLKWLYSDDQFFEREFKRLTQRPDTVSSRSSSNDRAPLLKLRTGFSVYKEPTVYKPVIILCILFLLQQLSGAYVIIFYAVDVFKEIGGHFKGGIDEYTCLVLLGAIRFIMSVISAVISSKVGRRTLLCLSALGMCLCSLVAGLYMYLKEVPQELEKLHISNENDDNITLICVLGYVCFSALGVLVIPWTLIGELLPVRVKGKLGGVIVALAYVFMFVLVKLFPYILKAFRIEFIFFVISIVNLACICFVFFCLPETLGKTFKDIENYFIKRD</sequence>
<dbReference type="RefSeq" id="XP_017769252.1">
    <property type="nucleotide sequence ID" value="XM_017913763.1"/>
</dbReference>
<keyword evidence="3 6" id="KW-1133">Transmembrane helix</keyword>
<reference evidence="9 10" key="1">
    <citation type="submission" date="2025-05" db="UniProtKB">
        <authorList>
            <consortium name="RefSeq"/>
        </authorList>
    </citation>
    <scope>IDENTIFICATION</scope>
    <source>
        <tissue evidence="9 10">Whole Larva</tissue>
    </source>
</reference>
<feature type="transmembrane region" description="Helical" evidence="6">
    <location>
        <begin position="118"/>
        <end position="138"/>
    </location>
</feature>
<feature type="transmembrane region" description="Helical" evidence="6">
    <location>
        <begin position="434"/>
        <end position="458"/>
    </location>
</feature>
<feature type="transmembrane region" description="Helical" evidence="6">
    <location>
        <begin position="470"/>
        <end position="492"/>
    </location>
</feature>
<dbReference type="SUPFAM" id="SSF103473">
    <property type="entry name" value="MFS general substrate transporter"/>
    <property type="match status" value="1"/>
</dbReference>
<dbReference type="PROSITE" id="PS50850">
    <property type="entry name" value="MFS"/>
    <property type="match status" value="1"/>
</dbReference>
<name>A0ABM1M3V1_NICVS</name>
<dbReference type="InterPro" id="IPR050549">
    <property type="entry name" value="MFS_Trehalose_Transporter"/>
</dbReference>
<keyword evidence="2 6" id="KW-0812">Transmembrane</keyword>
<dbReference type="InterPro" id="IPR005829">
    <property type="entry name" value="Sugar_transporter_CS"/>
</dbReference>
<keyword evidence="8" id="KW-1185">Reference proteome</keyword>
<evidence type="ECO:0000256" key="5">
    <source>
        <dbReference type="SAM" id="MobiDB-lite"/>
    </source>
</evidence>
<dbReference type="RefSeq" id="XP_017769251.1">
    <property type="nucleotide sequence ID" value="XM_017913762.1"/>
</dbReference>
<dbReference type="GeneID" id="108557304"/>
<feature type="transmembrane region" description="Helical" evidence="6">
    <location>
        <begin position="168"/>
        <end position="191"/>
    </location>
</feature>
<dbReference type="InterPro" id="IPR020846">
    <property type="entry name" value="MFS_dom"/>
</dbReference>
<evidence type="ECO:0000259" key="7">
    <source>
        <dbReference type="PROSITE" id="PS50850"/>
    </source>
</evidence>
<evidence type="ECO:0000256" key="2">
    <source>
        <dbReference type="ARBA" id="ARBA00022692"/>
    </source>
</evidence>
<evidence type="ECO:0000256" key="3">
    <source>
        <dbReference type="ARBA" id="ARBA00022989"/>
    </source>
</evidence>
<feature type="transmembrane region" description="Helical" evidence="6">
    <location>
        <begin position="203"/>
        <end position="225"/>
    </location>
</feature>
<comment type="subcellular location">
    <subcellularLocation>
        <location evidence="1">Membrane</location>
        <topology evidence="1">Multi-pass membrane protein</topology>
    </subcellularLocation>
</comment>
<dbReference type="Gene3D" id="1.20.1250.20">
    <property type="entry name" value="MFS general substrate transporter like domains"/>
    <property type="match status" value="1"/>
</dbReference>
<feature type="transmembrane region" description="Helical" evidence="6">
    <location>
        <begin position="231"/>
        <end position="249"/>
    </location>
</feature>
<proteinExistence type="predicted"/>
<evidence type="ECO:0000256" key="1">
    <source>
        <dbReference type="ARBA" id="ARBA00004141"/>
    </source>
</evidence>
<evidence type="ECO:0000313" key="8">
    <source>
        <dbReference type="Proteomes" id="UP000695000"/>
    </source>
</evidence>
<dbReference type="Proteomes" id="UP000695000">
    <property type="component" value="Unplaced"/>
</dbReference>
<dbReference type="PROSITE" id="PS00216">
    <property type="entry name" value="SUGAR_TRANSPORT_1"/>
    <property type="match status" value="1"/>
</dbReference>
<feature type="transmembrane region" description="Helical" evidence="6">
    <location>
        <begin position="324"/>
        <end position="347"/>
    </location>
</feature>